<dbReference type="EMBL" id="QYAC01000004">
    <property type="protein sequence ID" value="MBL3679418.1"/>
    <property type="molecule type" value="Genomic_DNA"/>
</dbReference>
<keyword evidence="1 2" id="KW-0238">DNA-binding</keyword>
<evidence type="ECO:0000259" key="3">
    <source>
        <dbReference type="PROSITE" id="PS50977"/>
    </source>
</evidence>
<dbReference type="Gene3D" id="1.10.357.10">
    <property type="entry name" value="Tetracycline Repressor, domain 2"/>
    <property type="match status" value="1"/>
</dbReference>
<dbReference type="Proteomes" id="UP001645859">
    <property type="component" value="Unassembled WGS sequence"/>
</dbReference>
<feature type="DNA-binding region" description="H-T-H motif" evidence="2">
    <location>
        <begin position="29"/>
        <end position="48"/>
    </location>
</feature>
<accession>A0ABS1SFT9</accession>
<name>A0ABS1SFT9_9MICO</name>
<dbReference type="SUPFAM" id="SSF48498">
    <property type="entry name" value="Tetracyclin repressor-like, C-terminal domain"/>
    <property type="match status" value="1"/>
</dbReference>
<comment type="caution">
    <text evidence="4">The sequence shown here is derived from an EMBL/GenBank/DDBJ whole genome shotgun (WGS) entry which is preliminary data.</text>
</comment>
<dbReference type="PANTHER" id="PTHR30328:SF54">
    <property type="entry name" value="HTH-TYPE TRANSCRIPTIONAL REPRESSOR SCO4008"/>
    <property type="match status" value="1"/>
</dbReference>
<gene>
    <name evidence="4" type="ORF">D3230_08975</name>
</gene>
<organism evidence="4 5">
    <name type="scientific">Leucobacter chromiireducens subsp. solipictus</name>
    <dbReference type="NCBI Taxonomy" id="398235"/>
    <lineage>
        <taxon>Bacteria</taxon>
        <taxon>Bacillati</taxon>
        <taxon>Actinomycetota</taxon>
        <taxon>Actinomycetes</taxon>
        <taxon>Micrococcales</taxon>
        <taxon>Microbacteriaceae</taxon>
        <taxon>Leucobacter</taxon>
    </lineage>
</organism>
<dbReference type="PANTHER" id="PTHR30328">
    <property type="entry name" value="TRANSCRIPTIONAL REPRESSOR"/>
    <property type="match status" value="1"/>
</dbReference>
<evidence type="ECO:0000256" key="2">
    <source>
        <dbReference type="PROSITE-ProRule" id="PRU00335"/>
    </source>
</evidence>
<dbReference type="Pfam" id="PF17926">
    <property type="entry name" value="TetR_C_21"/>
    <property type="match status" value="1"/>
</dbReference>
<dbReference type="InterPro" id="IPR001647">
    <property type="entry name" value="HTH_TetR"/>
</dbReference>
<dbReference type="InterPro" id="IPR036271">
    <property type="entry name" value="Tet_transcr_reg_TetR-rel_C_sf"/>
</dbReference>
<dbReference type="PROSITE" id="PS50977">
    <property type="entry name" value="HTH_TETR_2"/>
    <property type="match status" value="1"/>
</dbReference>
<dbReference type="InterPro" id="IPR050109">
    <property type="entry name" value="HTH-type_TetR-like_transc_reg"/>
</dbReference>
<reference evidence="4 5" key="1">
    <citation type="submission" date="2018-09" db="EMBL/GenBank/DDBJ databases">
        <title>Comparative genomics of Leucobacter spp.</title>
        <authorList>
            <person name="Reis A.C."/>
            <person name="Kolvenbach B.A."/>
            <person name="Corvini P.F.X."/>
            <person name="Nunes O.C."/>
        </authorList>
    </citation>
    <scope>NUCLEOTIDE SEQUENCE [LARGE SCALE GENOMIC DNA]</scope>
    <source>
        <strain evidence="4 5">TAN 31504</strain>
    </source>
</reference>
<evidence type="ECO:0000256" key="1">
    <source>
        <dbReference type="ARBA" id="ARBA00023125"/>
    </source>
</evidence>
<dbReference type="PRINTS" id="PR00455">
    <property type="entry name" value="HTHTETR"/>
</dbReference>
<proteinExistence type="predicted"/>
<dbReference type="Pfam" id="PF00440">
    <property type="entry name" value="TetR_N"/>
    <property type="match status" value="1"/>
</dbReference>
<evidence type="ECO:0000313" key="5">
    <source>
        <dbReference type="Proteomes" id="UP001645859"/>
    </source>
</evidence>
<sequence length="203" mass="21099">MAWDTAATRQRLLDAGARQFAAHGLAGARMDAIGRDAGVNKERVYQYFGNKDGLFAAVLDDRLTLLLQAAGTVGAGPFGVGAYAGSLCDHFASHPDLARLLAWESLEASGNRENEGDTGAESRAATCAAQSHAIHSALPGISRAEATQLLLSIVALCASWWTLTKVGAMIAPGLGTAARRDAIVTHVTALARDALARTPPAHA</sequence>
<feature type="domain" description="HTH tetR-type" evidence="3">
    <location>
        <begin position="6"/>
        <end position="66"/>
    </location>
</feature>
<dbReference type="InterPro" id="IPR041467">
    <property type="entry name" value="Sco4008_C"/>
</dbReference>
<dbReference type="InterPro" id="IPR009057">
    <property type="entry name" value="Homeodomain-like_sf"/>
</dbReference>
<evidence type="ECO:0000313" key="4">
    <source>
        <dbReference type="EMBL" id="MBL3679418.1"/>
    </source>
</evidence>
<keyword evidence="5" id="KW-1185">Reference proteome</keyword>
<protein>
    <submittedName>
        <fullName evidence="4">TetR/AcrR family transcriptional regulator</fullName>
    </submittedName>
</protein>
<dbReference type="RefSeq" id="WP_202344684.1">
    <property type="nucleotide sequence ID" value="NZ_BAAAPI010000006.1"/>
</dbReference>
<dbReference type="SUPFAM" id="SSF46689">
    <property type="entry name" value="Homeodomain-like"/>
    <property type="match status" value="1"/>
</dbReference>